<gene>
    <name evidence="1" type="ORF">ACI1P1_08135</name>
</gene>
<accession>A0ACC7NU22</accession>
<dbReference type="Proteomes" id="UP001631969">
    <property type="component" value="Unassembled WGS sequence"/>
</dbReference>
<evidence type="ECO:0000313" key="2">
    <source>
        <dbReference type="Proteomes" id="UP001631969"/>
    </source>
</evidence>
<name>A0ACC7NU22_9BACL</name>
<dbReference type="EMBL" id="JBJURJ010000004">
    <property type="protein sequence ID" value="MFM9328251.1"/>
    <property type="molecule type" value="Genomic_DNA"/>
</dbReference>
<comment type="caution">
    <text evidence="1">The sequence shown here is derived from an EMBL/GenBank/DDBJ whole genome shotgun (WGS) entry which is preliminary data.</text>
</comment>
<keyword evidence="2" id="KW-1185">Reference proteome</keyword>
<reference evidence="1" key="1">
    <citation type="submission" date="2024-12" db="EMBL/GenBank/DDBJ databases">
        <authorList>
            <person name="Wu N."/>
        </authorList>
    </citation>
    <scope>NUCLEOTIDE SEQUENCE</scope>
    <source>
        <strain evidence="1">P15</strain>
    </source>
</reference>
<sequence>MTKQASLAKKLVFTLLLSILGLGMVLPFLWMISTSFKTPNEVFDYSRWLPSTLELKHHIKVWTGANSFGTYYLNSLKIASINTVGATFLSALAAYGFSRIEFKGRDTLFLLYLSMMMIPPQVLFVPKFIMFDWMGIYNTHWALILPGLFTIFGVFMLRQFFMGIPKEITESAFIDGAGHGRIFFRLMLPLAKPALATLAILDFSWNWNDFENALVFLTDRRLYTVPLGLQNFVLEYNVDYNGMMAAASAGILPMLLVFLAGQRFIIQGLSGTAVKG</sequence>
<evidence type="ECO:0000313" key="1">
    <source>
        <dbReference type="EMBL" id="MFM9328251.1"/>
    </source>
</evidence>
<proteinExistence type="predicted"/>
<protein>
    <submittedName>
        <fullName evidence="1">Carbohydrate ABC transporter permease</fullName>
    </submittedName>
</protein>
<organism evidence="1 2">
    <name type="scientific">Paenibacillus mesotrionivorans</name>
    <dbReference type="NCBI Taxonomy" id="3160968"/>
    <lineage>
        <taxon>Bacteria</taxon>
        <taxon>Bacillati</taxon>
        <taxon>Bacillota</taxon>
        <taxon>Bacilli</taxon>
        <taxon>Bacillales</taxon>
        <taxon>Paenibacillaceae</taxon>
        <taxon>Paenibacillus</taxon>
    </lineage>
</organism>